<proteinExistence type="predicted"/>
<accession>A0ABW1ZCL3</accession>
<keyword evidence="2" id="KW-1185">Reference proteome</keyword>
<name>A0ABW1ZCL3_9BACT</name>
<evidence type="ECO:0000313" key="2">
    <source>
        <dbReference type="Proteomes" id="UP001596391"/>
    </source>
</evidence>
<dbReference type="EMBL" id="JBHSWI010000001">
    <property type="protein sequence ID" value="MFC6647162.1"/>
    <property type="molecule type" value="Genomic_DNA"/>
</dbReference>
<organism evidence="1 2">
    <name type="scientific">Granulicella cerasi</name>
    <dbReference type="NCBI Taxonomy" id="741063"/>
    <lineage>
        <taxon>Bacteria</taxon>
        <taxon>Pseudomonadati</taxon>
        <taxon>Acidobacteriota</taxon>
        <taxon>Terriglobia</taxon>
        <taxon>Terriglobales</taxon>
        <taxon>Acidobacteriaceae</taxon>
        <taxon>Granulicella</taxon>
    </lineage>
</organism>
<dbReference type="Proteomes" id="UP001596391">
    <property type="component" value="Unassembled WGS sequence"/>
</dbReference>
<protein>
    <submittedName>
        <fullName evidence="1">Uncharacterized protein</fullName>
    </submittedName>
</protein>
<sequence length="94" mass="10184">MIPELVESVRFEKGPYYADVGNYGSAGSAHPEFFRTLPQSFLQVEGGTYGYCRLVFGASHPLGGDSLLVGGEPITTTVHGYILTTTTVQWPDDL</sequence>
<reference evidence="2" key="1">
    <citation type="journal article" date="2019" name="Int. J. Syst. Evol. Microbiol.">
        <title>The Global Catalogue of Microorganisms (GCM) 10K type strain sequencing project: providing services to taxonomists for standard genome sequencing and annotation.</title>
        <authorList>
            <consortium name="The Broad Institute Genomics Platform"/>
            <consortium name="The Broad Institute Genome Sequencing Center for Infectious Disease"/>
            <person name="Wu L."/>
            <person name="Ma J."/>
        </authorList>
    </citation>
    <scope>NUCLEOTIDE SEQUENCE [LARGE SCALE GENOMIC DNA]</scope>
    <source>
        <strain evidence="2">CGMCC 1.16026</strain>
    </source>
</reference>
<evidence type="ECO:0000313" key="1">
    <source>
        <dbReference type="EMBL" id="MFC6647162.1"/>
    </source>
</evidence>
<dbReference type="RefSeq" id="WP_263370923.1">
    <property type="nucleotide sequence ID" value="NZ_JAGSYD010000002.1"/>
</dbReference>
<gene>
    <name evidence="1" type="ORF">ACFQBQ_16600</name>
</gene>
<comment type="caution">
    <text evidence="1">The sequence shown here is derived from an EMBL/GenBank/DDBJ whole genome shotgun (WGS) entry which is preliminary data.</text>
</comment>